<feature type="repeat" description="Solcar" evidence="14">
    <location>
        <begin position="494"/>
        <end position="583"/>
    </location>
</feature>
<dbReference type="InterPro" id="IPR018108">
    <property type="entry name" value="MCP_transmembrane"/>
</dbReference>
<evidence type="ECO:0000256" key="9">
    <source>
        <dbReference type="ARBA" id="ARBA00022792"/>
    </source>
</evidence>
<evidence type="ECO:0000256" key="14">
    <source>
        <dbReference type="PROSITE-ProRule" id="PRU00282"/>
    </source>
</evidence>
<dbReference type="GO" id="GO:0005743">
    <property type="term" value="C:mitochondrial inner membrane"/>
    <property type="evidence" value="ECO:0007669"/>
    <property type="project" value="UniProtKB-SubCell"/>
</dbReference>
<comment type="function">
    <text evidence="1">Mitochondrial transporter that mediates uptake of thiamine pyrophosphate (ThPP) into mitochondria.</text>
</comment>
<dbReference type="InterPro" id="IPR002048">
    <property type="entry name" value="EF_hand_dom"/>
</dbReference>
<dbReference type="Pfam" id="PF00153">
    <property type="entry name" value="Mito_carr"/>
    <property type="match status" value="3"/>
</dbReference>
<dbReference type="InterPro" id="IPR011992">
    <property type="entry name" value="EF-hand-dom_pair"/>
</dbReference>
<evidence type="ECO:0000256" key="15">
    <source>
        <dbReference type="RuleBase" id="RU000488"/>
    </source>
</evidence>
<keyword evidence="9" id="KW-0999">Mitochondrion inner membrane</keyword>
<comment type="subcellular location">
    <subcellularLocation>
        <location evidence="2">Mitochondrion inner membrane</location>
        <topology evidence="2">Multi-pass membrane protein</topology>
    </subcellularLocation>
</comment>
<dbReference type="InterPro" id="IPR018247">
    <property type="entry name" value="EF_Hand_1_Ca_BS"/>
</dbReference>
<dbReference type="Proteomes" id="UP000054321">
    <property type="component" value="Unassembled WGS sequence"/>
</dbReference>
<feature type="domain" description="EF-hand" evidence="17">
    <location>
        <begin position="9"/>
        <end position="44"/>
    </location>
</feature>
<dbReference type="Gene3D" id="1.10.238.10">
    <property type="entry name" value="EF-hand"/>
    <property type="match status" value="1"/>
</dbReference>
<dbReference type="Gene3D" id="1.50.40.10">
    <property type="entry name" value="Mitochondrial carrier domain"/>
    <property type="match status" value="1"/>
</dbReference>
<feature type="region of interest" description="Disordered" evidence="16">
    <location>
        <begin position="206"/>
        <end position="228"/>
    </location>
</feature>
<dbReference type="AlphaFoldDB" id="A0A0C3DHF3"/>
<sequence>MELPESQDSQDARVEALWKKLDPQGKGEIDLNGLQRGLKKIDHPLKNASDMLKDVVKAMDKNGDEVIQYEEFRTFVEHTENELLALFQAIDRDHNGKLDKGELKEAFRKAGLAVPNSKLNQFFAEVDENHDGFISFDEWRNFLLFLPTDTKTPALKAVLSYYSSAVAVNAEGDTSIREGTYEGLGRPPHFLKSLFGAIIKIAEPPPPSPSFPTRHRPSSETSTSLPRTEVDDKMFDFNQAHFIEATLGPTYMDPLFKPNPEKGNRSLFSTRVASAKALLIEILPDAGYFFAGGIAGAVSRTATAPLDRLKVYLIANVDVRRPIAAAKQAGTTAAVKNVGRPLVVAFQELWKAGGMRSLFAGNGLNVLKVMPESAIKFGSFEAAKRALAQLEGHGDPYRINSYSKFIAGGTGGVISQMQCETVSGGLQGNKLIVATWNKMIAKGGVTAPYRGLTMGLVGIFPYAAIDLSTFEWLKAAIARRNAAILGCHEEDAMPGSFATGCIGAFSGALGASIVYPINLLRTRLQAQGTVLHPSTYTGIWDVAQKTVQKEGVRGLFKGITPNLLKVVPSVSITYVVYENTKKIMSIK</sequence>
<keyword evidence="5 15" id="KW-0813">Transport</keyword>
<dbReference type="InParanoid" id="A0A0C3DHF3"/>
<dbReference type="Pfam" id="PF13499">
    <property type="entry name" value="EF-hand_7"/>
    <property type="match status" value="2"/>
</dbReference>
<proteinExistence type="inferred from homology"/>
<dbReference type="SUPFAM" id="SSF103506">
    <property type="entry name" value="Mitochondrial carrier"/>
    <property type="match status" value="1"/>
</dbReference>
<evidence type="ECO:0000256" key="16">
    <source>
        <dbReference type="SAM" id="MobiDB-lite"/>
    </source>
</evidence>
<comment type="similarity">
    <text evidence="3 15">Belongs to the mitochondrial carrier (TC 2.A.29) family.</text>
</comment>
<keyword evidence="7" id="KW-0479">Metal-binding</keyword>
<keyword evidence="13 14" id="KW-0472">Membrane</keyword>
<dbReference type="HOGENOM" id="CLU_015166_2_2_1"/>
<dbReference type="PROSITE" id="PS50222">
    <property type="entry name" value="EF_HAND_2"/>
    <property type="match status" value="3"/>
</dbReference>
<evidence type="ECO:0000256" key="11">
    <source>
        <dbReference type="ARBA" id="ARBA00022989"/>
    </source>
</evidence>
<dbReference type="SUPFAM" id="SSF47473">
    <property type="entry name" value="EF-hand"/>
    <property type="match status" value="1"/>
</dbReference>
<dbReference type="CDD" id="cd00051">
    <property type="entry name" value="EFh"/>
    <property type="match status" value="1"/>
</dbReference>
<dbReference type="PANTHER" id="PTHR24089">
    <property type="entry name" value="SOLUTE CARRIER FAMILY 25"/>
    <property type="match status" value="1"/>
</dbReference>
<dbReference type="FunCoup" id="A0A0C3DHF3">
    <property type="interactions" value="5"/>
</dbReference>
<keyword evidence="8" id="KW-0677">Repeat</keyword>
<evidence type="ECO:0000256" key="2">
    <source>
        <dbReference type="ARBA" id="ARBA00004448"/>
    </source>
</evidence>
<dbReference type="PRINTS" id="PR00926">
    <property type="entry name" value="MITOCARRIER"/>
</dbReference>
<feature type="domain" description="EF-hand" evidence="17">
    <location>
        <begin position="78"/>
        <end position="113"/>
    </location>
</feature>
<keyword evidence="11" id="KW-1133">Transmembrane helix</keyword>
<name>A0A0C3DHF3_OIDMZ</name>
<evidence type="ECO:0000256" key="3">
    <source>
        <dbReference type="ARBA" id="ARBA00006375"/>
    </source>
</evidence>
<dbReference type="FunFam" id="1.50.40.10:FF:000016">
    <property type="entry name" value="Solute carrier family 25 member 23"/>
    <property type="match status" value="1"/>
</dbReference>
<dbReference type="GO" id="GO:0005509">
    <property type="term" value="F:calcium ion binding"/>
    <property type="evidence" value="ECO:0007669"/>
    <property type="project" value="InterPro"/>
</dbReference>
<dbReference type="InterPro" id="IPR023395">
    <property type="entry name" value="MCP_dom_sf"/>
</dbReference>
<feature type="repeat" description="Solcar" evidence="14">
    <location>
        <begin position="403"/>
        <end position="476"/>
    </location>
</feature>
<accession>A0A0C3DHF3</accession>
<keyword evidence="10" id="KW-0106">Calcium</keyword>
<protein>
    <recommendedName>
        <fullName evidence="4">Mitochondrial thiamine pyrophosphate carrier 1</fullName>
    </recommendedName>
</protein>
<evidence type="ECO:0000256" key="8">
    <source>
        <dbReference type="ARBA" id="ARBA00022737"/>
    </source>
</evidence>
<dbReference type="OrthoDB" id="270584at2759"/>
<gene>
    <name evidence="18" type="ORF">OIDMADRAFT_163945</name>
</gene>
<evidence type="ECO:0000256" key="12">
    <source>
        <dbReference type="ARBA" id="ARBA00023128"/>
    </source>
</evidence>
<keyword evidence="19" id="KW-1185">Reference proteome</keyword>
<organism evidence="18 19">
    <name type="scientific">Oidiodendron maius (strain Zn)</name>
    <dbReference type="NCBI Taxonomy" id="913774"/>
    <lineage>
        <taxon>Eukaryota</taxon>
        <taxon>Fungi</taxon>
        <taxon>Dikarya</taxon>
        <taxon>Ascomycota</taxon>
        <taxon>Pezizomycotina</taxon>
        <taxon>Leotiomycetes</taxon>
        <taxon>Leotiomycetes incertae sedis</taxon>
        <taxon>Myxotrichaceae</taxon>
        <taxon>Oidiodendron</taxon>
    </lineage>
</organism>
<feature type="repeat" description="Solcar" evidence="14">
    <location>
        <begin position="283"/>
        <end position="386"/>
    </location>
</feature>
<evidence type="ECO:0000256" key="1">
    <source>
        <dbReference type="ARBA" id="ARBA00002238"/>
    </source>
</evidence>
<dbReference type="PROSITE" id="PS00018">
    <property type="entry name" value="EF_HAND_1"/>
    <property type="match status" value="2"/>
</dbReference>
<evidence type="ECO:0000256" key="7">
    <source>
        <dbReference type="ARBA" id="ARBA00022723"/>
    </source>
</evidence>
<dbReference type="PROSITE" id="PS50920">
    <property type="entry name" value="SOLCAR"/>
    <property type="match status" value="3"/>
</dbReference>
<evidence type="ECO:0000259" key="17">
    <source>
        <dbReference type="PROSITE" id="PS50222"/>
    </source>
</evidence>
<keyword evidence="12" id="KW-0496">Mitochondrion</keyword>
<evidence type="ECO:0000313" key="19">
    <source>
        <dbReference type="Proteomes" id="UP000054321"/>
    </source>
</evidence>
<reference evidence="18 19" key="1">
    <citation type="submission" date="2014-04" db="EMBL/GenBank/DDBJ databases">
        <authorList>
            <consortium name="DOE Joint Genome Institute"/>
            <person name="Kuo A."/>
            <person name="Martino E."/>
            <person name="Perotto S."/>
            <person name="Kohler A."/>
            <person name="Nagy L.G."/>
            <person name="Floudas D."/>
            <person name="Copeland A."/>
            <person name="Barry K.W."/>
            <person name="Cichocki N."/>
            <person name="Veneault-Fourrey C."/>
            <person name="LaButti K."/>
            <person name="Lindquist E.A."/>
            <person name="Lipzen A."/>
            <person name="Lundell T."/>
            <person name="Morin E."/>
            <person name="Murat C."/>
            <person name="Sun H."/>
            <person name="Tunlid A."/>
            <person name="Henrissat B."/>
            <person name="Grigoriev I.V."/>
            <person name="Hibbett D.S."/>
            <person name="Martin F."/>
            <person name="Nordberg H.P."/>
            <person name="Cantor M.N."/>
            <person name="Hua S.X."/>
        </authorList>
    </citation>
    <scope>NUCLEOTIDE SEQUENCE [LARGE SCALE GENOMIC DNA]</scope>
    <source>
        <strain evidence="18 19">Zn</strain>
    </source>
</reference>
<dbReference type="EMBL" id="KN832876">
    <property type="protein sequence ID" value="KIN01433.1"/>
    <property type="molecule type" value="Genomic_DNA"/>
</dbReference>
<reference evidence="19" key="2">
    <citation type="submission" date="2015-01" db="EMBL/GenBank/DDBJ databases">
        <title>Evolutionary Origins and Diversification of the Mycorrhizal Mutualists.</title>
        <authorList>
            <consortium name="DOE Joint Genome Institute"/>
            <consortium name="Mycorrhizal Genomics Consortium"/>
            <person name="Kohler A."/>
            <person name="Kuo A."/>
            <person name="Nagy L.G."/>
            <person name="Floudas D."/>
            <person name="Copeland A."/>
            <person name="Barry K.W."/>
            <person name="Cichocki N."/>
            <person name="Veneault-Fourrey C."/>
            <person name="LaButti K."/>
            <person name="Lindquist E.A."/>
            <person name="Lipzen A."/>
            <person name="Lundell T."/>
            <person name="Morin E."/>
            <person name="Murat C."/>
            <person name="Riley R."/>
            <person name="Ohm R."/>
            <person name="Sun H."/>
            <person name="Tunlid A."/>
            <person name="Henrissat B."/>
            <person name="Grigoriev I.V."/>
            <person name="Hibbett D.S."/>
            <person name="Martin F."/>
        </authorList>
    </citation>
    <scope>NUCLEOTIDE SEQUENCE [LARGE SCALE GENOMIC DNA]</scope>
    <source>
        <strain evidence="19">Zn</strain>
    </source>
</reference>
<evidence type="ECO:0000256" key="4">
    <source>
        <dbReference type="ARBA" id="ARBA00021935"/>
    </source>
</evidence>
<evidence type="ECO:0000256" key="13">
    <source>
        <dbReference type="ARBA" id="ARBA00023136"/>
    </source>
</evidence>
<dbReference type="GO" id="GO:0055085">
    <property type="term" value="P:transmembrane transport"/>
    <property type="evidence" value="ECO:0007669"/>
    <property type="project" value="InterPro"/>
</dbReference>
<dbReference type="SMART" id="SM00054">
    <property type="entry name" value="EFh"/>
    <property type="match status" value="4"/>
</dbReference>
<evidence type="ECO:0000313" key="18">
    <source>
        <dbReference type="EMBL" id="KIN01433.1"/>
    </source>
</evidence>
<dbReference type="STRING" id="913774.A0A0C3DHF3"/>
<keyword evidence="6 14" id="KW-0812">Transmembrane</keyword>
<evidence type="ECO:0000256" key="10">
    <source>
        <dbReference type="ARBA" id="ARBA00022837"/>
    </source>
</evidence>
<evidence type="ECO:0000256" key="5">
    <source>
        <dbReference type="ARBA" id="ARBA00022448"/>
    </source>
</evidence>
<dbReference type="InterPro" id="IPR002067">
    <property type="entry name" value="MCP"/>
</dbReference>
<evidence type="ECO:0000256" key="6">
    <source>
        <dbReference type="ARBA" id="ARBA00022692"/>
    </source>
</evidence>
<feature type="domain" description="EF-hand" evidence="17">
    <location>
        <begin position="114"/>
        <end position="149"/>
    </location>
</feature>